<evidence type="ECO:0000259" key="3">
    <source>
        <dbReference type="PROSITE" id="PS51186"/>
    </source>
</evidence>
<gene>
    <name evidence="4" type="ORF">BJ982_002095</name>
</gene>
<evidence type="ECO:0000313" key="4">
    <source>
        <dbReference type="EMBL" id="MBB4700551.1"/>
    </source>
</evidence>
<dbReference type="AlphaFoldDB" id="A0A7W7D7V2"/>
<dbReference type="Proteomes" id="UP000542210">
    <property type="component" value="Unassembled WGS sequence"/>
</dbReference>
<keyword evidence="4" id="KW-0689">Ribosomal protein</keyword>
<feature type="domain" description="N-acetyltransferase" evidence="3">
    <location>
        <begin position="7"/>
        <end position="160"/>
    </location>
</feature>
<dbReference type="PANTHER" id="PTHR43877">
    <property type="entry name" value="AMINOALKYLPHOSPHONATE N-ACETYLTRANSFERASE-RELATED-RELATED"/>
    <property type="match status" value="1"/>
</dbReference>
<dbReference type="CDD" id="cd04301">
    <property type="entry name" value="NAT_SF"/>
    <property type="match status" value="1"/>
</dbReference>
<comment type="caution">
    <text evidence="4">The sequence shown here is derived from an EMBL/GenBank/DDBJ whole genome shotgun (WGS) entry which is preliminary data.</text>
</comment>
<dbReference type="InterPro" id="IPR050832">
    <property type="entry name" value="Bact_Acetyltransf"/>
</dbReference>
<dbReference type="EMBL" id="JACHND010000001">
    <property type="protein sequence ID" value="MBB4700551.1"/>
    <property type="molecule type" value="Genomic_DNA"/>
</dbReference>
<dbReference type="SUPFAM" id="SSF55729">
    <property type="entry name" value="Acyl-CoA N-acyltransferases (Nat)"/>
    <property type="match status" value="1"/>
</dbReference>
<dbReference type="PROSITE" id="PS51186">
    <property type="entry name" value="GNAT"/>
    <property type="match status" value="1"/>
</dbReference>
<reference evidence="4 5" key="1">
    <citation type="submission" date="2020-08" db="EMBL/GenBank/DDBJ databases">
        <title>Sequencing the genomes of 1000 actinobacteria strains.</title>
        <authorList>
            <person name="Klenk H.-P."/>
        </authorList>
    </citation>
    <scope>NUCLEOTIDE SEQUENCE [LARGE SCALE GENOMIC DNA]</scope>
    <source>
        <strain evidence="4 5">DSM 45784</strain>
    </source>
</reference>
<sequence>MTPDDVLAVSTVRVTGWKAAYAGLVPAGYLDRMSVEADAERRRDSFGGDARVQNLVAELGGEVVGWGVVGPCRDEGCEGDHGEIHALYVAPPVIGAGVGRALMRELVARADAAGYPSLSLWVLRDNHRARRFYERAGFHWDGGELSWHVHDEVVPELRYRRLI</sequence>
<keyword evidence="4" id="KW-0687">Ribonucleoprotein</keyword>
<dbReference type="GO" id="GO:0016747">
    <property type="term" value="F:acyltransferase activity, transferring groups other than amino-acyl groups"/>
    <property type="evidence" value="ECO:0007669"/>
    <property type="project" value="InterPro"/>
</dbReference>
<accession>A0A7W7D7V2</accession>
<dbReference type="Pfam" id="PF00583">
    <property type="entry name" value="Acetyltransf_1"/>
    <property type="match status" value="1"/>
</dbReference>
<keyword evidence="1" id="KW-0808">Transferase</keyword>
<evidence type="ECO:0000256" key="1">
    <source>
        <dbReference type="ARBA" id="ARBA00022679"/>
    </source>
</evidence>
<dbReference type="RefSeq" id="WP_184878887.1">
    <property type="nucleotide sequence ID" value="NZ_BOOV01000039.1"/>
</dbReference>
<dbReference type="GO" id="GO:0005840">
    <property type="term" value="C:ribosome"/>
    <property type="evidence" value="ECO:0007669"/>
    <property type="project" value="UniProtKB-KW"/>
</dbReference>
<dbReference type="InterPro" id="IPR000182">
    <property type="entry name" value="GNAT_dom"/>
</dbReference>
<protein>
    <submittedName>
        <fullName evidence="4">Ribosomal protein S18 acetylase RimI-like enzyme</fullName>
    </submittedName>
</protein>
<evidence type="ECO:0000256" key="2">
    <source>
        <dbReference type="ARBA" id="ARBA00023315"/>
    </source>
</evidence>
<dbReference type="InterPro" id="IPR016181">
    <property type="entry name" value="Acyl_CoA_acyltransferase"/>
</dbReference>
<name>A0A7W7D7V2_9ACTN</name>
<proteinExistence type="predicted"/>
<keyword evidence="2" id="KW-0012">Acyltransferase</keyword>
<organism evidence="4 5">
    <name type="scientific">Sphaerisporangium siamense</name>
    <dbReference type="NCBI Taxonomy" id="795645"/>
    <lineage>
        <taxon>Bacteria</taxon>
        <taxon>Bacillati</taxon>
        <taxon>Actinomycetota</taxon>
        <taxon>Actinomycetes</taxon>
        <taxon>Streptosporangiales</taxon>
        <taxon>Streptosporangiaceae</taxon>
        <taxon>Sphaerisporangium</taxon>
    </lineage>
</organism>
<evidence type="ECO:0000313" key="5">
    <source>
        <dbReference type="Proteomes" id="UP000542210"/>
    </source>
</evidence>
<dbReference type="Gene3D" id="3.40.630.30">
    <property type="match status" value="1"/>
</dbReference>
<keyword evidence="5" id="KW-1185">Reference proteome</keyword>